<name>A0A6G1CS40_9ORYZ</name>
<dbReference type="EMBL" id="SPHZ02000008">
    <property type="protein sequence ID" value="KAF0903308.1"/>
    <property type="molecule type" value="Genomic_DNA"/>
</dbReference>
<gene>
    <name evidence="2" type="ORF">E2562_026584</name>
</gene>
<dbReference type="InterPro" id="IPR040358">
    <property type="entry name" value="At4g22758-like"/>
</dbReference>
<feature type="domain" description="DUF7054" evidence="1">
    <location>
        <begin position="25"/>
        <end position="97"/>
    </location>
</feature>
<dbReference type="PANTHER" id="PTHR33270">
    <property type="entry name" value="BNAC05G50380D PROTEIN"/>
    <property type="match status" value="1"/>
</dbReference>
<proteinExistence type="predicted"/>
<sequence length="98" mass="10210">MPSAVQAMSSSHAAAAVMAAGQKRLTRLLLNVTVEQSLWPVHVVLGADCTVADLVRAAVAVYVREGRRPPLPGHSVSAAGGDAAAGFELHFSKYSLEN</sequence>
<keyword evidence="3" id="KW-1185">Reference proteome</keyword>
<dbReference type="PANTHER" id="PTHR33270:SF51">
    <property type="entry name" value="OS06G0136300 PROTEIN"/>
    <property type="match status" value="1"/>
</dbReference>
<dbReference type="AlphaFoldDB" id="A0A6G1CS40"/>
<accession>A0A6G1CS40</accession>
<organism evidence="2 3">
    <name type="scientific">Oryza meyeriana var. granulata</name>
    <dbReference type="NCBI Taxonomy" id="110450"/>
    <lineage>
        <taxon>Eukaryota</taxon>
        <taxon>Viridiplantae</taxon>
        <taxon>Streptophyta</taxon>
        <taxon>Embryophyta</taxon>
        <taxon>Tracheophyta</taxon>
        <taxon>Spermatophyta</taxon>
        <taxon>Magnoliopsida</taxon>
        <taxon>Liliopsida</taxon>
        <taxon>Poales</taxon>
        <taxon>Poaceae</taxon>
        <taxon>BOP clade</taxon>
        <taxon>Oryzoideae</taxon>
        <taxon>Oryzeae</taxon>
        <taxon>Oryzinae</taxon>
        <taxon>Oryza</taxon>
        <taxon>Oryza meyeriana</taxon>
    </lineage>
</organism>
<protein>
    <recommendedName>
        <fullName evidence="1">DUF7054 domain-containing protein</fullName>
    </recommendedName>
</protein>
<dbReference type="Proteomes" id="UP000479710">
    <property type="component" value="Unassembled WGS sequence"/>
</dbReference>
<dbReference type="OrthoDB" id="651546at2759"/>
<evidence type="ECO:0000259" key="1">
    <source>
        <dbReference type="Pfam" id="PF23156"/>
    </source>
</evidence>
<evidence type="ECO:0000313" key="3">
    <source>
        <dbReference type="Proteomes" id="UP000479710"/>
    </source>
</evidence>
<evidence type="ECO:0000313" key="2">
    <source>
        <dbReference type="EMBL" id="KAF0903308.1"/>
    </source>
</evidence>
<dbReference type="InterPro" id="IPR055482">
    <property type="entry name" value="DUF7054"/>
</dbReference>
<comment type="caution">
    <text evidence="2">The sequence shown here is derived from an EMBL/GenBank/DDBJ whole genome shotgun (WGS) entry which is preliminary data.</text>
</comment>
<dbReference type="Pfam" id="PF23156">
    <property type="entry name" value="DUF7054"/>
    <property type="match status" value="1"/>
</dbReference>
<reference evidence="2 3" key="1">
    <citation type="submission" date="2019-11" db="EMBL/GenBank/DDBJ databases">
        <title>Whole genome sequence of Oryza granulata.</title>
        <authorList>
            <person name="Li W."/>
        </authorList>
    </citation>
    <scope>NUCLEOTIDE SEQUENCE [LARGE SCALE GENOMIC DNA]</scope>
    <source>
        <strain evidence="3">cv. Menghai</strain>
        <tissue evidence="2">Leaf</tissue>
    </source>
</reference>